<feature type="region of interest" description="Disordered" evidence="1">
    <location>
        <begin position="56"/>
        <end position="83"/>
    </location>
</feature>
<proteinExistence type="predicted"/>
<dbReference type="InterPro" id="IPR002514">
    <property type="entry name" value="Transposase_8"/>
</dbReference>
<dbReference type="RefSeq" id="WP_125229177.1">
    <property type="nucleotide sequence ID" value="NZ_RQYT01000057.1"/>
</dbReference>
<name>A0A3P1WP07_9ACTN</name>
<organism evidence="2 3">
    <name type="scientific">Arachnia propionica</name>
    <dbReference type="NCBI Taxonomy" id="1750"/>
    <lineage>
        <taxon>Bacteria</taxon>
        <taxon>Bacillati</taxon>
        <taxon>Actinomycetota</taxon>
        <taxon>Actinomycetes</taxon>
        <taxon>Propionibacteriales</taxon>
        <taxon>Propionibacteriaceae</taxon>
        <taxon>Arachnia</taxon>
    </lineage>
</organism>
<dbReference type="OrthoDB" id="9803878at2"/>
<comment type="caution">
    <text evidence="2">The sequence shown here is derived from an EMBL/GenBank/DDBJ whole genome shotgun (WGS) entry which is preliminary data.</text>
</comment>
<dbReference type="AlphaFoldDB" id="A0A3P1WP07"/>
<evidence type="ECO:0000313" key="2">
    <source>
        <dbReference type="EMBL" id="RRD48071.1"/>
    </source>
</evidence>
<gene>
    <name evidence="2" type="ORF">EII35_14495</name>
</gene>
<dbReference type="GO" id="GO:0004803">
    <property type="term" value="F:transposase activity"/>
    <property type="evidence" value="ECO:0007669"/>
    <property type="project" value="InterPro"/>
</dbReference>
<sequence length="83" mass="9262">MAGSKYSDEFKEQIAAEVIEKSRPVSEVAKAYGLGEQVAQDPSRQQRRRTHFCRAGGIEEGQGPIAGSPDGDRVQRQRGLFRW</sequence>
<evidence type="ECO:0008006" key="4">
    <source>
        <dbReference type="Google" id="ProtNLM"/>
    </source>
</evidence>
<dbReference type="GO" id="GO:0006313">
    <property type="term" value="P:DNA transposition"/>
    <property type="evidence" value="ECO:0007669"/>
    <property type="project" value="InterPro"/>
</dbReference>
<accession>A0A3P1WP07</accession>
<dbReference type="EMBL" id="RQYT01000057">
    <property type="protein sequence ID" value="RRD48071.1"/>
    <property type="molecule type" value="Genomic_DNA"/>
</dbReference>
<evidence type="ECO:0000313" key="3">
    <source>
        <dbReference type="Proteomes" id="UP000280935"/>
    </source>
</evidence>
<dbReference type="GO" id="GO:0003677">
    <property type="term" value="F:DNA binding"/>
    <property type="evidence" value="ECO:0007669"/>
    <property type="project" value="InterPro"/>
</dbReference>
<reference evidence="2 3" key="1">
    <citation type="submission" date="2018-11" db="EMBL/GenBank/DDBJ databases">
        <title>Genomes From Bacteria Associated with the Canine Oral Cavity: a Test Case for Automated Genome-Based Taxonomic Assignment.</title>
        <authorList>
            <person name="Coil D.A."/>
            <person name="Jospin G."/>
            <person name="Darling A.E."/>
            <person name="Wallis C."/>
            <person name="Davis I.J."/>
            <person name="Harris S."/>
            <person name="Eisen J.A."/>
            <person name="Holcombe L.J."/>
            <person name="O'Flynn C."/>
        </authorList>
    </citation>
    <scope>NUCLEOTIDE SEQUENCE [LARGE SCALE GENOMIC DNA]</scope>
    <source>
        <strain evidence="2 3">OH2822_COT-296</strain>
    </source>
</reference>
<dbReference type="Proteomes" id="UP000280935">
    <property type="component" value="Unassembled WGS sequence"/>
</dbReference>
<evidence type="ECO:0000256" key="1">
    <source>
        <dbReference type="SAM" id="MobiDB-lite"/>
    </source>
</evidence>
<dbReference type="Pfam" id="PF01527">
    <property type="entry name" value="HTH_Tnp_1"/>
    <property type="match status" value="1"/>
</dbReference>
<protein>
    <recommendedName>
        <fullName evidence="4">Transposase</fullName>
    </recommendedName>
</protein>